<keyword evidence="3" id="KW-1185">Reference proteome</keyword>
<keyword evidence="1" id="KW-1133">Transmembrane helix</keyword>
<sequence>MIYKRRSNFLNFMFACIPGAGYMYNGLLKRGLEVLLGFGFIILLGDFLHLGVLVPAVLIPFWFYTFFDTFNVKTRLDHGEYIEDKFILLDDPSNFKISFNKLNLKVIGTIFVVIGFFSVFNLIISDITRYLNLDIDLYRLYYTIRSYFLPILFIGFGLYLLRKNKSSKDYKKLLINPESIDEENRG</sequence>
<comment type="caution">
    <text evidence="2">The sequence shown here is derived from an EMBL/GenBank/DDBJ whole genome shotgun (WGS) entry which is preliminary data.</text>
</comment>
<feature type="transmembrane region" description="Helical" evidence="1">
    <location>
        <begin position="9"/>
        <end position="28"/>
    </location>
</feature>
<feature type="transmembrane region" description="Helical" evidence="1">
    <location>
        <begin position="102"/>
        <end position="124"/>
    </location>
</feature>
<dbReference type="EMBL" id="AYSO01000017">
    <property type="protein sequence ID" value="KIE46478.1"/>
    <property type="molecule type" value="Genomic_DNA"/>
</dbReference>
<evidence type="ECO:0008006" key="4">
    <source>
        <dbReference type="Google" id="ProtNLM"/>
    </source>
</evidence>
<proteinExistence type="predicted"/>
<gene>
    <name evidence="2" type="ORF">U732_1921</name>
</gene>
<organism evidence="2 3">
    <name type="scientific">Clostridium argentinense CDC 2741</name>
    <dbReference type="NCBI Taxonomy" id="1418104"/>
    <lineage>
        <taxon>Bacteria</taxon>
        <taxon>Bacillati</taxon>
        <taxon>Bacillota</taxon>
        <taxon>Clostridia</taxon>
        <taxon>Eubacteriales</taxon>
        <taxon>Clostridiaceae</taxon>
        <taxon>Clostridium</taxon>
    </lineage>
</organism>
<dbReference type="Proteomes" id="UP000031366">
    <property type="component" value="Unassembled WGS sequence"/>
</dbReference>
<evidence type="ECO:0000313" key="2">
    <source>
        <dbReference type="EMBL" id="KIE46478.1"/>
    </source>
</evidence>
<feature type="transmembrane region" description="Helical" evidence="1">
    <location>
        <begin position="144"/>
        <end position="161"/>
    </location>
</feature>
<dbReference type="RefSeq" id="WP_052268135.1">
    <property type="nucleotide sequence ID" value="NZ_AYSO01000017.1"/>
</dbReference>
<feature type="transmembrane region" description="Helical" evidence="1">
    <location>
        <begin position="34"/>
        <end position="67"/>
    </location>
</feature>
<evidence type="ECO:0000313" key="3">
    <source>
        <dbReference type="Proteomes" id="UP000031366"/>
    </source>
</evidence>
<protein>
    <recommendedName>
        <fullName evidence="4">TM2 domain protein</fullName>
    </recommendedName>
</protein>
<name>A0A0C1U4J1_9CLOT</name>
<dbReference type="OrthoDB" id="82335at2"/>
<evidence type="ECO:0000256" key="1">
    <source>
        <dbReference type="SAM" id="Phobius"/>
    </source>
</evidence>
<accession>A0A0C1U4J1</accession>
<dbReference type="STRING" id="29341.RSJ17_15920"/>
<keyword evidence="1" id="KW-0812">Transmembrane</keyword>
<reference evidence="2 3" key="1">
    <citation type="journal article" date="2015" name="Infect. Genet. Evol.">
        <title>Genomic sequences of six botulinum neurotoxin-producing strains representing three clostridial species illustrate the mobility and diversity of botulinum neurotoxin genes.</title>
        <authorList>
            <person name="Smith T.J."/>
            <person name="Hill K.K."/>
            <person name="Xie G."/>
            <person name="Foley B.T."/>
            <person name="Williamson C.H."/>
            <person name="Foster J.T."/>
            <person name="Johnson S.L."/>
            <person name="Chertkov O."/>
            <person name="Teshima H."/>
            <person name="Gibbons H.S."/>
            <person name="Johnsky L.A."/>
            <person name="Karavis M.A."/>
            <person name="Smith L.A."/>
        </authorList>
    </citation>
    <scope>NUCLEOTIDE SEQUENCE [LARGE SCALE GENOMIC DNA]</scope>
    <source>
        <strain evidence="2 3">CDC 2741</strain>
    </source>
</reference>
<keyword evidence="1" id="KW-0472">Membrane</keyword>
<dbReference type="AlphaFoldDB" id="A0A0C1U4J1"/>